<evidence type="ECO:0000313" key="2">
    <source>
        <dbReference type="EMBL" id="EFM25992.1"/>
    </source>
</evidence>
<reference evidence="2 3" key="1">
    <citation type="submission" date="2010-07" db="EMBL/GenBank/DDBJ databases">
        <authorList>
            <person name="Muzny D."/>
            <person name="Qin X."/>
            <person name="Deng J."/>
            <person name="Jiang H."/>
            <person name="Liu Y."/>
            <person name="Qu J."/>
            <person name="Song X.-Z."/>
            <person name="Zhang L."/>
            <person name="Thornton R."/>
            <person name="Coyle M."/>
            <person name="Francisco L."/>
            <person name="Jackson L."/>
            <person name="Javaid M."/>
            <person name="Korchina V."/>
            <person name="Kovar C."/>
            <person name="Mata R."/>
            <person name="Mathew T."/>
            <person name="Ngo R."/>
            <person name="Nguyen L."/>
            <person name="Nguyen N."/>
            <person name="Okwuonu G."/>
            <person name="Ongeri F."/>
            <person name="Pham C."/>
            <person name="Simmons D."/>
            <person name="Wilczek-Boney K."/>
            <person name="Hale W."/>
            <person name="Jakkamsetti A."/>
            <person name="Pham P."/>
            <person name="Ruth R."/>
            <person name="San Lucas F."/>
            <person name="Warren J."/>
            <person name="Zhang J."/>
            <person name="Zhao Z."/>
            <person name="Zhou C."/>
            <person name="Zhu D."/>
            <person name="Lee S."/>
            <person name="Bess C."/>
            <person name="Blankenburg K."/>
            <person name="Forbes L."/>
            <person name="Fu Q."/>
            <person name="Gubbala S."/>
            <person name="Hirani K."/>
            <person name="Jayaseelan J.C."/>
            <person name="Lara F."/>
            <person name="Munidasa M."/>
            <person name="Palculict T."/>
            <person name="Patil S."/>
            <person name="Pu L.-L."/>
            <person name="Saada N."/>
            <person name="Tang L."/>
            <person name="Weissenberger G."/>
            <person name="Zhu Y."/>
            <person name="Hemphill L."/>
            <person name="Shang Y."/>
            <person name="Youmans B."/>
            <person name="Ayvaz T."/>
            <person name="Ross M."/>
            <person name="Santibanez J."/>
            <person name="Aqrawi P."/>
            <person name="Gross S."/>
            <person name="Joshi V."/>
            <person name="Fowler G."/>
            <person name="Nazareth L."/>
            <person name="Reid J."/>
            <person name="Worley K."/>
            <person name="Petrosino J."/>
            <person name="Highlander S."/>
            <person name="Gibbs R."/>
        </authorList>
    </citation>
    <scope>NUCLEOTIDE SEQUENCE [LARGE SCALE GENOMIC DNA]</scope>
    <source>
        <strain evidence="2 3">ATCC BAA-1640</strain>
    </source>
</reference>
<evidence type="ECO:0000259" key="1">
    <source>
        <dbReference type="Pfam" id="PF12146"/>
    </source>
</evidence>
<dbReference type="InterPro" id="IPR022742">
    <property type="entry name" value="Hydrolase_4"/>
</dbReference>
<dbReference type="HOGENOM" id="CLU_026209_1_0_9"/>
<organism evidence="2 3">
    <name type="scientific">Peptoniphilus duerdenii ATCC BAA-1640</name>
    <dbReference type="NCBI Taxonomy" id="862517"/>
    <lineage>
        <taxon>Bacteria</taxon>
        <taxon>Bacillati</taxon>
        <taxon>Bacillota</taxon>
        <taxon>Tissierellia</taxon>
        <taxon>Tissierellales</taxon>
        <taxon>Peptoniphilaceae</taxon>
        <taxon>Peptoniphilus</taxon>
    </lineage>
</organism>
<dbReference type="RefSeq" id="WP_008901147.1">
    <property type="nucleotide sequence ID" value="NZ_GL397071.1"/>
</dbReference>
<dbReference type="GO" id="GO:0016787">
    <property type="term" value="F:hydrolase activity"/>
    <property type="evidence" value="ECO:0007669"/>
    <property type="project" value="UniProtKB-KW"/>
</dbReference>
<dbReference type="eggNOG" id="COG2267">
    <property type="taxonomic scope" value="Bacteria"/>
</dbReference>
<comment type="caution">
    <text evidence="2">The sequence shown here is derived from an EMBL/GenBank/DDBJ whole genome shotgun (WGS) entry which is preliminary data.</text>
</comment>
<dbReference type="EMBL" id="AEEH01000018">
    <property type="protein sequence ID" value="EFM25992.1"/>
    <property type="molecule type" value="Genomic_DNA"/>
</dbReference>
<evidence type="ECO:0000313" key="3">
    <source>
        <dbReference type="Proteomes" id="UP000003280"/>
    </source>
</evidence>
<dbReference type="OrthoDB" id="9806902at2"/>
<dbReference type="Proteomes" id="UP000003280">
    <property type="component" value="Unassembled WGS sequence"/>
</dbReference>
<dbReference type="SUPFAM" id="SSF53474">
    <property type="entry name" value="alpha/beta-Hydrolases"/>
    <property type="match status" value="1"/>
</dbReference>
<dbReference type="Pfam" id="PF12146">
    <property type="entry name" value="Hydrolase_4"/>
    <property type="match status" value="1"/>
</dbReference>
<feature type="domain" description="Serine aminopeptidase S33" evidence="1">
    <location>
        <begin position="23"/>
        <end position="279"/>
    </location>
</feature>
<sequence>MSEYIESSYKGTQLYTNIWKSKNEKATLQIVHGMCEYVDRYEDFAKYLNEYGITVIGHDHIGHGHSVKSKDDLGYFGKTTVDNLIEDIRRVSELRNKEVPYYILGHSMGSFLTRNYISKYDLDKIIIMGTGHMTEFEGKTLYNLASLFEKFKGDRYRGKILNSLTTGSYKKKLKSTDPLSWLSLNIENINTYKEDPLCNYNFTTNGYKMLGKIIIEMNKVERSGRNKETDIMFYSGDKDPVGALGIGVKKVYKEYLEDGYRAELHLKEELRHEVLNENDPTVYEEIKDFLISE</sequence>
<dbReference type="PANTHER" id="PTHR11614">
    <property type="entry name" value="PHOSPHOLIPASE-RELATED"/>
    <property type="match status" value="1"/>
</dbReference>
<dbReference type="AlphaFoldDB" id="E0NJH2"/>
<gene>
    <name evidence="2" type="ORF">HMPREF9225_0311</name>
</gene>
<dbReference type="Gene3D" id="3.40.50.1820">
    <property type="entry name" value="alpha/beta hydrolase"/>
    <property type="match status" value="1"/>
</dbReference>
<name>E0NJH2_9FIRM</name>
<keyword evidence="3" id="KW-1185">Reference proteome</keyword>
<dbReference type="InterPro" id="IPR029058">
    <property type="entry name" value="AB_hydrolase_fold"/>
</dbReference>
<keyword evidence="2" id="KW-0378">Hydrolase</keyword>
<dbReference type="InterPro" id="IPR051044">
    <property type="entry name" value="MAG_DAG_Lipase"/>
</dbReference>
<protein>
    <submittedName>
        <fullName evidence="2">Hydrolase, alpha/beta domain protein</fullName>
    </submittedName>
</protein>
<proteinExistence type="predicted"/>
<accession>E0NJH2</accession>
<dbReference type="STRING" id="862517.HMPREF9225_0311"/>